<dbReference type="AlphaFoldDB" id="A0A0W0FNH5"/>
<organism evidence="1 2">
    <name type="scientific">Moniliophthora roreri</name>
    <name type="common">Frosty pod rot fungus</name>
    <name type="synonym">Monilia roreri</name>
    <dbReference type="NCBI Taxonomy" id="221103"/>
    <lineage>
        <taxon>Eukaryota</taxon>
        <taxon>Fungi</taxon>
        <taxon>Dikarya</taxon>
        <taxon>Basidiomycota</taxon>
        <taxon>Agaricomycotina</taxon>
        <taxon>Agaricomycetes</taxon>
        <taxon>Agaricomycetidae</taxon>
        <taxon>Agaricales</taxon>
        <taxon>Marasmiineae</taxon>
        <taxon>Marasmiaceae</taxon>
        <taxon>Moniliophthora</taxon>
    </lineage>
</organism>
<protein>
    <submittedName>
        <fullName evidence="1">Uncharacterized protein</fullName>
    </submittedName>
</protein>
<accession>A0A0W0FNH5</accession>
<comment type="caution">
    <text evidence="1">The sequence shown here is derived from an EMBL/GenBank/DDBJ whole genome shotgun (WGS) entry which is preliminary data.</text>
</comment>
<dbReference type="Proteomes" id="UP000054988">
    <property type="component" value="Unassembled WGS sequence"/>
</dbReference>
<name>A0A0W0FNH5_MONRR</name>
<reference evidence="1 2" key="1">
    <citation type="submission" date="2015-12" db="EMBL/GenBank/DDBJ databases">
        <title>Draft genome sequence of Moniliophthora roreri, the causal agent of frosty pod rot of cacao.</title>
        <authorList>
            <person name="Aime M.C."/>
            <person name="Diaz-Valderrama J.R."/>
            <person name="Kijpornyongpan T."/>
            <person name="Phillips-Mora W."/>
        </authorList>
    </citation>
    <scope>NUCLEOTIDE SEQUENCE [LARGE SCALE GENOMIC DNA]</scope>
    <source>
        <strain evidence="1 2">MCA 2952</strain>
    </source>
</reference>
<gene>
    <name evidence="1" type="ORF">WG66_9578</name>
</gene>
<proteinExistence type="predicted"/>
<evidence type="ECO:0000313" key="1">
    <source>
        <dbReference type="EMBL" id="KTB37844.1"/>
    </source>
</evidence>
<sequence length="82" mass="8964">MSVQFANSASFLLTTTIVRLFQLSPIVAPLSSAFISFYGPSHPSITHSVDAPVRMSNMATTYCQSQEVDQYMQAELSHGTYG</sequence>
<dbReference type="EMBL" id="LATX01001809">
    <property type="protein sequence ID" value="KTB37844.1"/>
    <property type="molecule type" value="Genomic_DNA"/>
</dbReference>
<evidence type="ECO:0000313" key="2">
    <source>
        <dbReference type="Proteomes" id="UP000054988"/>
    </source>
</evidence>